<evidence type="ECO:0000313" key="1">
    <source>
        <dbReference type="EMBL" id="TKI71196.1"/>
    </source>
</evidence>
<dbReference type="AlphaFoldDB" id="A0A4U2Z9N0"/>
<evidence type="ECO:0000313" key="2">
    <source>
        <dbReference type="Proteomes" id="UP000309561"/>
    </source>
</evidence>
<name>A0A4U2Z9N0_9BACT</name>
<dbReference type="Proteomes" id="UP000309561">
    <property type="component" value="Unassembled WGS sequence"/>
</dbReference>
<reference evidence="1 2" key="1">
    <citation type="submission" date="2019-04" db="EMBL/GenBank/DDBJ databases">
        <title>Sulfurimonas crateris sp. nov. a facultative anaerobic sulfur-oxidizing chemolithautotrophic bacterium isolated from a terrestrial mud vulcano.</title>
        <authorList>
            <person name="Ratnikova N.M."/>
            <person name="Slobodkin A.I."/>
            <person name="Merkel A.Y."/>
            <person name="Novikov A."/>
            <person name="Bonch-Osmolovskaya E.A."/>
            <person name="Slobodkina G.B."/>
        </authorList>
    </citation>
    <scope>NUCLEOTIDE SEQUENCE [LARGE SCALE GENOMIC DNA]</scope>
    <source>
        <strain evidence="1 2">SN118</strain>
    </source>
</reference>
<dbReference type="EMBL" id="SZPX01000001">
    <property type="protein sequence ID" value="TKI71196.1"/>
    <property type="molecule type" value="Genomic_DNA"/>
</dbReference>
<organism evidence="1 2">
    <name type="scientific">Sulfurimonas crateris</name>
    <dbReference type="NCBI Taxonomy" id="2574727"/>
    <lineage>
        <taxon>Bacteria</taxon>
        <taxon>Pseudomonadati</taxon>
        <taxon>Campylobacterota</taxon>
        <taxon>Epsilonproteobacteria</taxon>
        <taxon>Campylobacterales</taxon>
        <taxon>Sulfurimonadaceae</taxon>
        <taxon>Sulfurimonas</taxon>
    </lineage>
</organism>
<proteinExistence type="predicted"/>
<comment type="caution">
    <text evidence="1">The sequence shown here is derived from an EMBL/GenBank/DDBJ whole genome shotgun (WGS) entry which is preliminary data.</text>
</comment>
<gene>
    <name evidence="1" type="ORF">FCU45_02115</name>
</gene>
<accession>A0A4U2Z9N0</accession>
<protein>
    <submittedName>
        <fullName evidence="1">DUF3108 domain-containing protein</fullName>
    </submittedName>
</protein>
<sequence>MKEFFMRYVLILFLLTSSLFSKDISTRYDVHVSLLGNVGYADVTLRESGDTYEIKLVANTAGVAAALLKDRVETFTSRGRVVDGRYIPDIFIASKVTTKRSRVQTYYFDHEKKEINLIEEKTKLVNKTRFDPKTFKIKSEEVSENSVDETILDVYKDADVLSAYLNTKTICNSAEQCYKLVAVGAHDEKNNITVSCLKGLQREAAIINFSEEIQDIYNLNVEPFDKDDEIVDVLVAFDNDGLLKEAYLGEVFWIGKITAKRVYHKISSN</sequence>
<dbReference type="InterPro" id="IPR021457">
    <property type="entry name" value="DUF3108"/>
</dbReference>
<dbReference type="Pfam" id="PF11306">
    <property type="entry name" value="DUF3108"/>
    <property type="match status" value="1"/>
</dbReference>
<dbReference type="OrthoDB" id="5334149at2"/>
<keyword evidence="2" id="KW-1185">Reference proteome</keyword>